<dbReference type="EMBL" id="CAJVQC010023151">
    <property type="protein sequence ID" value="CAG8721048.1"/>
    <property type="molecule type" value="Genomic_DNA"/>
</dbReference>
<dbReference type="Proteomes" id="UP000789920">
    <property type="component" value="Unassembled WGS sequence"/>
</dbReference>
<sequence>KACLGGASHINKSLDVAEYPYTKDPAGGPDGNKSSGSELRSLRPTWFMKGQETKNPRIIVFITGGVTYSELRTAYEITEKHRQDVIIGSTHIITPQKFVEDMSLLHNPPTQSYSPPKSRPLPAPPNVPTAQNYNQYNKSPSAYGYPQGGQYSQPPYSQQGAFQGGNYQQQGNYSYNQSNPGYQQGYPTRPQYMNPKP</sequence>
<comment type="caution">
    <text evidence="1">The sequence shown here is derived from an EMBL/GenBank/DDBJ whole genome shotgun (WGS) entry which is preliminary data.</text>
</comment>
<organism evidence="1 2">
    <name type="scientific">Racocetra persica</name>
    <dbReference type="NCBI Taxonomy" id="160502"/>
    <lineage>
        <taxon>Eukaryota</taxon>
        <taxon>Fungi</taxon>
        <taxon>Fungi incertae sedis</taxon>
        <taxon>Mucoromycota</taxon>
        <taxon>Glomeromycotina</taxon>
        <taxon>Glomeromycetes</taxon>
        <taxon>Diversisporales</taxon>
        <taxon>Gigasporaceae</taxon>
        <taxon>Racocetra</taxon>
    </lineage>
</organism>
<gene>
    <name evidence="1" type="ORF">RPERSI_LOCUS11299</name>
</gene>
<feature type="non-terminal residue" evidence="1">
    <location>
        <position position="1"/>
    </location>
</feature>
<protein>
    <submittedName>
        <fullName evidence="1">15244_t:CDS:1</fullName>
    </submittedName>
</protein>
<reference evidence="1" key="1">
    <citation type="submission" date="2021-06" db="EMBL/GenBank/DDBJ databases">
        <authorList>
            <person name="Kallberg Y."/>
            <person name="Tangrot J."/>
            <person name="Rosling A."/>
        </authorList>
    </citation>
    <scope>NUCLEOTIDE SEQUENCE</scope>
    <source>
        <strain evidence="1">MA461A</strain>
    </source>
</reference>
<evidence type="ECO:0000313" key="1">
    <source>
        <dbReference type="EMBL" id="CAG8721048.1"/>
    </source>
</evidence>
<proteinExistence type="predicted"/>
<accession>A0ACA9PSY4</accession>
<evidence type="ECO:0000313" key="2">
    <source>
        <dbReference type="Proteomes" id="UP000789920"/>
    </source>
</evidence>
<name>A0ACA9PSY4_9GLOM</name>
<keyword evidence="2" id="KW-1185">Reference proteome</keyword>